<evidence type="ECO:0000256" key="6">
    <source>
        <dbReference type="ARBA" id="ARBA00023136"/>
    </source>
</evidence>
<sequence length="272" mass="30673">MTSLASAMQLGFEAVNNCDPVELRSHGSEEDVRRVIWAAYRQVFGNDHILEAERLSSAESLLKQGVINVREFVRALGQSELYRQKFFYPNPQVRFIELNFKHFLGRAPYDEAEITEHVNLYTQQGLEAEINSYLDSSEYLSQFGDAIVPYCRGFSTQRSQKTVGFNRMFQLYRGAASSDRARGGAQGATLTRELALNLANPIQTPGFGRKLAGTAQGDRNQRFKIRVMQAASNRTPQIRRGMSEYTVAYEQLSAALQRFNQQGKKVIDIAPA</sequence>
<dbReference type="Gene3D" id="1.10.3130.20">
    <property type="entry name" value="Phycobilisome linker domain"/>
    <property type="match status" value="1"/>
</dbReference>
<feature type="domain" description="CpcD-like" evidence="8">
    <location>
        <begin position="220"/>
        <end position="272"/>
    </location>
</feature>
<keyword evidence="4 7" id="KW-0605">Phycobilisome</keyword>
<dbReference type="AlphaFoldDB" id="A0ABD4T6H8"/>
<feature type="domain" description="PBS-linker" evidence="9">
    <location>
        <begin position="1"/>
        <end position="180"/>
    </location>
</feature>
<comment type="similarity">
    <text evidence="7">Belongs to the phycobilisome linker protein family.</text>
</comment>
<evidence type="ECO:0000313" key="11">
    <source>
        <dbReference type="Proteomes" id="UP000031561"/>
    </source>
</evidence>
<dbReference type="InterPro" id="IPR001297">
    <property type="entry name" value="PBS_linker_dom"/>
</dbReference>
<dbReference type="Pfam" id="PF01383">
    <property type="entry name" value="CpcD"/>
    <property type="match status" value="1"/>
</dbReference>
<dbReference type="InterPro" id="IPR038255">
    <property type="entry name" value="PBS_linker_sf"/>
</dbReference>
<evidence type="ECO:0000256" key="5">
    <source>
        <dbReference type="ARBA" id="ARBA00023078"/>
    </source>
</evidence>
<dbReference type="PANTHER" id="PTHR34011">
    <property type="entry name" value="PHYCOBILISOME 32.1 KDA LINKER POLYPEPTIDE, PHYCOCYANIN-ASSOCIATED, ROD 2-RELATED"/>
    <property type="match status" value="1"/>
</dbReference>
<dbReference type="GO" id="GO:0015979">
    <property type="term" value="P:photosynthesis"/>
    <property type="evidence" value="ECO:0007669"/>
    <property type="project" value="UniProtKB-KW"/>
</dbReference>
<name>A0ABD4T6H8_9CYAN</name>
<evidence type="ECO:0000256" key="4">
    <source>
        <dbReference type="ARBA" id="ARBA00022738"/>
    </source>
</evidence>
<evidence type="ECO:0000256" key="7">
    <source>
        <dbReference type="PROSITE-ProRule" id="PRU00775"/>
    </source>
</evidence>
<dbReference type="PIRSF" id="PIRSF005898">
    <property type="entry name" value="Phycobilisome_CpeC/CpcI"/>
    <property type="match status" value="1"/>
</dbReference>
<dbReference type="Pfam" id="PF00427">
    <property type="entry name" value="PBS_linker_poly"/>
    <property type="match status" value="1"/>
</dbReference>
<dbReference type="PROSITE" id="PS51445">
    <property type="entry name" value="PBS_LINKER"/>
    <property type="match status" value="1"/>
</dbReference>
<comment type="subcellular location">
    <subcellularLocation>
        <location evidence="1">Cellular thylakoid membrane</location>
        <topology evidence="1">Peripheral membrane protein</topology>
        <orientation evidence="1">Cytoplasmic side</orientation>
    </subcellularLocation>
</comment>
<dbReference type="PROSITE" id="PS51441">
    <property type="entry name" value="CPCD_LIKE"/>
    <property type="match status" value="1"/>
</dbReference>
<dbReference type="GO" id="GO:0031676">
    <property type="term" value="C:plasma membrane-derived thylakoid membrane"/>
    <property type="evidence" value="ECO:0007669"/>
    <property type="project" value="UniProtKB-SubCell"/>
</dbReference>
<evidence type="ECO:0000256" key="2">
    <source>
        <dbReference type="ARBA" id="ARBA00022531"/>
    </source>
</evidence>
<dbReference type="RefSeq" id="WP_166276082.1">
    <property type="nucleotide sequence ID" value="NZ_JTHE03000091.1"/>
</dbReference>
<comment type="caution">
    <text evidence="10">The sequence shown here is derived from an EMBL/GenBank/DDBJ whole genome shotgun (WGS) entry which is preliminary data.</text>
</comment>
<dbReference type="SMART" id="SM01094">
    <property type="entry name" value="CpcD"/>
    <property type="match status" value="1"/>
</dbReference>
<accession>A0ABD4T6H8</accession>
<keyword evidence="3" id="KW-0042">Antenna complex</keyword>
<keyword evidence="11" id="KW-1185">Reference proteome</keyword>
<dbReference type="GO" id="GO:0030089">
    <property type="term" value="C:phycobilisome"/>
    <property type="evidence" value="ECO:0007669"/>
    <property type="project" value="UniProtKB-UniRule"/>
</dbReference>
<keyword evidence="5" id="KW-0793">Thylakoid</keyword>
<dbReference type="Proteomes" id="UP000031561">
    <property type="component" value="Unassembled WGS sequence"/>
</dbReference>
<reference evidence="10 11" key="1">
    <citation type="journal article" date="2015" name="Genome Announc.">
        <title>Draft Genome Sequence of Filamentous Marine Cyanobacterium Lyngbya confervoides Strain BDU141951.</title>
        <authorList>
            <person name="Chandrababunaidu M.M."/>
            <person name="Sen D."/>
            <person name="Tripathy S."/>
        </authorList>
    </citation>
    <scope>NUCLEOTIDE SEQUENCE [LARGE SCALE GENOMIC DNA]</scope>
    <source>
        <strain evidence="10 11">BDU141951</strain>
    </source>
</reference>
<keyword evidence="2" id="KW-0602">Photosynthesis</keyword>
<evidence type="ECO:0000259" key="8">
    <source>
        <dbReference type="PROSITE" id="PS51441"/>
    </source>
</evidence>
<dbReference type="InterPro" id="IPR016470">
    <property type="entry name" value="Phycobilisome"/>
</dbReference>
<evidence type="ECO:0000256" key="3">
    <source>
        <dbReference type="ARBA" id="ARBA00022549"/>
    </source>
</evidence>
<dbReference type="InterPro" id="IPR008213">
    <property type="entry name" value="CpcD-like_dom"/>
</dbReference>
<dbReference type="PANTHER" id="PTHR34011:SF6">
    <property type="entry name" value="PHYCOBILIPROTEIN APCE"/>
    <property type="match status" value="1"/>
</dbReference>
<proteinExistence type="inferred from homology"/>
<evidence type="ECO:0000256" key="1">
    <source>
        <dbReference type="ARBA" id="ARBA00004445"/>
    </source>
</evidence>
<dbReference type="EMBL" id="JTHE03000091">
    <property type="protein sequence ID" value="MCM1984309.1"/>
    <property type="molecule type" value="Genomic_DNA"/>
</dbReference>
<evidence type="ECO:0000259" key="9">
    <source>
        <dbReference type="PROSITE" id="PS51445"/>
    </source>
</evidence>
<evidence type="ECO:0000313" key="10">
    <source>
        <dbReference type="EMBL" id="MCM1984309.1"/>
    </source>
</evidence>
<keyword evidence="6" id="KW-0472">Membrane</keyword>
<organism evidence="10 11">
    <name type="scientific">Lyngbya confervoides BDU141951</name>
    <dbReference type="NCBI Taxonomy" id="1574623"/>
    <lineage>
        <taxon>Bacteria</taxon>
        <taxon>Bacillati</taxon>
        <taxon>Cyanobacteriota</taxon>
        <taxon>Cyanophyceae</taxon>
        <taxon>Oscillatoriophycideae</taxon>
        <taxon>Oscillatoriales</taxon>
        <taxon>Microcoleaceae</taxon>
        <taxon>Lyngbya</taxon>
    </lineage>
</organism>
<gene>
    <name evidence="10" type="ORF">QQ91_0015915</name>
</gene>
<protein>
    <submittedName>
        <fullName evidence="10">Phycobilisome linker polypeptide</fullName>
    </submittedName>
</protein>